<proteinExistence type="predicted"/>
<name>A0A9P4NP35_9PEZI</name>
<dbReference type="AlphaFoldDB" id="A0A9P4NP35"/>
<sequence length="233" mass="26422">MDGRTGRERREWDHSAVIRGLLQRTEFQQKFEELLAERYPIGVPGSGFSQQDTMLPLLIWEKSQTKDLMNSLQGRISFAAETPSLLYRLLDRAKPQWSFSDQQTFNSQPGIHEPPLLSPMRGDDIFDRLELEDEPLIVATNNLSESSFHLDSKHPIEPAMFYSTQDSLPQMPDPNAVLFDEWPSISVETDQNGFGFPFHLHSNAGAETMSFPSTISPKALLFVGHTERSCVNP</sequence>
<evidence type="ECO:0000313" key="2">
    <source>
        <dbReference type="Proteomes" id="UP000800235"/>
    </source>
</evidence>
<protein>
    <submittedName>
        <fullName evidence="1">Uncharacterized protein</fullName>
    </submittedName>
</protein>
<gene>
    <name evidence="1" type="ORF">EJ08DRAFT_662289</name>
</gene>
<organism evidence="1 2">
    <name type="scientific">Tothia fuscella</name>
    <dbReference type="NCBI Taxonomy" id="1048955"/>
    <lineage>
        <taxon>Eukaryota</taxon>
        <taxon>Fungi</taxon>
        <taxon>Dikarya</taxon>
        <taxon>Ascomycota</taxon>
        <taxon>Pezizomycotina</taxon>
        <taxon>Dothideomycetes</taxon>
        <taxon>Pleosporomycetidae</taxon>
        <taxon>Venturiales</taxon>
        <taxon>Cylindrosympodiaceae</taxon>
        <taxon>Tothia</taxon>
    </lineage>
</organism>
<keyword evidence="2" id="KW-1185">Reference proteome</keyword>
<reference evidence="1" key="1">
    <citation type="journal article" date="2020" name="Stud. Mycol.">
        <title>101 Dothideomycetes genomes: a test case for predicting lifestyles and emergence of pathogens.</title>
        <authorList>
            <person name="Haridas S."/>
            <person name="Albert R."/>
            <person name="Binder M."/>
            <person name="Bloem J."/>
            <person name="Labutti K."/>
            <person name="Salamov A."/>
            <person name="Andreopoulos B."/>
            <person name="Baker S."/>
            <person name="Barry K."/>
            <person name="Bills G."/>
            <person name="Bluhm B."/>
            <person name="Cannon C."/>
            <person name="Castanera R."/>
            <person name="Culley D."/>
            <person name="Daum C."/>
            <person name="Ezra D."/>
            <person name="Gonzalez J."/>
            <person name="Henrissat B."/>
            <person name="Kuo A."/>
            <person name="Liang C."/>
            <person name="Lipzen A."/>
            <person name="Lutzoni F."/>
            <person name="Magnuson J."/>
            <person name="Mondo S."/>
            <person name="Nolan M."/>
            <person name="Ohm R."/>
            <person name="Pangilinan J."/>
            <person name="Park H.-J."/>
            <person name="Ramirez L."/>
            <person name="Alfaro M."/>
            <person name="Sun H."/>
            <person name="Tritt A."/>
            <person name="Yoshinaga Y."/>
            <person name="Zwiers L.-H."/>
            <person name="Turgeon B."/>
            <person name="Goodwin S."/>
            <person name="Spatafora J."/>
            <person name="Crous P."/>
            <person name="Grigoriev I."/>
        </authorList>
    </citation>
    <scope>NUCLEOTIDE SEQUENCE</scope>
    <source>
        <strain evidence="1">CBS 130266</strain>
    </source>
</reference>
<evidence type="ECO:0000313" key="1">
    <source>
        <dbReference type="EMBL" id="KAF2428908.1"/>
    </source>
</evidence>
<dbReference type="Proteomes" id="UP000800235">
    <property type="component" value="Unassembled WGS sequence"/>
</dbReference>
<dbReference type="EMBL" id="MU007052">
    <property type="protein sequence ID" value="KAF2428908.1"/>
    <property type="molecule type" value="Genomic_DNA"/>
</dbReference>
<accession>A0A9P4NP35</accession>
<comment type="caution">
    <text evidence="1">The sequence shown here is derived from an EMBL/GenBank/DDBJ whole genome shotgun (WGS) entry which is preliminary data.</text>
</comment>